<evidence type="ECO:0000256" key="2">
    <source>
        <dbReference type="ARBA" id="ARBA00022475"/>
    </source>
</evidence>
<dbReference type="Pfam" id="PF00892">
    <property type="entry name" value="EamA"/>
    <property type="match status" value="2"/>
</dbReference>
<keyword evidence="9" id="KW-1185">Reference proteome</keyword>
<comment type="caution">
    <text evidence="8">The sequence shown here is derived from an EMBL/GenBank/DDBJ whole genome shotgun (WGS) entry which is preliminary data.</text>
</comment>
<dbReference type="InterPro" id="IPR037185">
    <property type="entry name" value="EmrE-like"/>
</dbReference>
<feature type="transmembrane region" description="Helical" evidence="6">
    <location>
        <begin position="68"/>
        <end position="89"/>
    </location>
</feature>
<name>A0A2S4K148_9SPIO</name>
<feature type="domain" description="EamA" evidence="7">
    <location>
        <begin position="10"/>
        <end position="139"/>
    </location>
</feature>
<proteinExistence type="predicted"/>
<feature type="transmembrane region" description="Helical" evidence="6">
    <location>
        <begin position="209"/>
        <end position="227"/>
    </location>
</feature>
<feature type="transmembrane region" description="Helical" evidence="6">
    <location>
        <begin position="122"/>
        <end position="139"/>
    </location>
</feature>
<feature type="transmembrane region" description="Helical" evidence="6">
    <location>
        <begin position="35"/>
        <end position="56"/>
    </location>
</feature>
<sequence length="302" mass="31534">MKPRAILNDALLLVTAAIWGFAFVAQRLGMDHVGPFFFTGVRFLLGAMVLLPVALLRGGPSRRVPGALLPGAAVTGLVLFAGSALQQIGLVYTTAGNAGFITGLYVVMVPLLGIFRRQAVGGLRWGAVLLAVAGLYLLSVQPGASVNPGDLFVMASALFFALHVQLIDHLSRRYPVLWISLVQYGVVALVSLAVAAVREPIDLAGMRGAAVPILYGGIGSIAIAYTLQTVAQRRAAPSHAAILLSLEGSFAALGGWLILSEVLSLRSVLGCALLLAGMILSQVAGFRRAAFSRQEPLPSVAS</sequence>
<evidence type="ECO:0000256" key="6">
    <source>
        <dbReference type="SAM" id="Phobius"/>
    </source>
</evidence>
<protein>
    <recommendedName>
        <fullName evidence="7">EamA domain-containing protein</fullName>
    </recommendedName>
</protein>
<evidence type="ECO:0000313" key="8">
    <source>
        <dbReference type="EMBL" id="POR05493.1"/>
    </source>
</evidence>
<keyword evidence="5 6" id="KW-0472">Membrane</keyword>
<dbReference type="SUPFAM" id="SSF103481">
    <property type="entry name" value="Multidrug resistance efflux transporter EmrE"/>
    <property type="match status" value="2"/>
</dbReference>
<feature type="transmembrane region" description="Helical" evidence="6">
    <location>
        <begin position="239"/>
        <end position="259"/>
    </location>
</feature>
<dbReference type="GO" id="GO:0005886">
    <property type="term" value="C:plasma membrane"/>
    <property type="evidence" value="ECO:0007669"/>
    <property type="project" value="UniProtKB-SubCell"/>
</dbReference>
<comment type="subcellular location">
    <subcellularLocation>
        <location evidence="1">Cell membrane</location>
        <topology evidence="1">Multi-pass membrane protein</topology>
    </subcellularLocation>
</comment>
<feature type="transmembrane region" description="Helical" evidence="6">
    <location>
        <begin position="265"/>
        <end position="286"/>
    </location>
</feature>
<dbReference type="Proteomes" id="UP000237350">
    <property type="component" value="Unassembled WGS sequence"/>
</dbReference>
<evidence type="ECO:0000256" key="1">
    <source>
        <dbReference type="ARBA" id="ARBA00004651"/>
    </source>
</evidence>
<organism evidence="8 9">
    <name type="scientific">Alkalispirochaeta sphaeroplastigenens</name>
    <dbReference type="NCBI Taxonomy" id="1187066"/>
    <lineage>
        <taxon>Bacteria</taxon>
        <taxon>Pseudomonadati</taxon>
        <taxon>Spirochaetota</taxon>
        <taxon>Spirochaetia</taxon>
        <taxon>Spirochaetales</taxon>
        <taxon>Spirochaetaceae</taxon>
        <taxon>Alkalispirochaeta</taxon>
    </lineage>
</organism>
<feature type="domain" description="EamA" evidence="7">
    <location>
        <begin position="148"/>
        <end position="280"/>
    </location>
</feature>
<keyword evidence="4 6" id="KW-1133">Transmembrane helix</keyword>
<dbReference type="PANTHER" id="PTHR42920">
    <property type="entry name" value="OS03G0707200 PROTEIN-RELATED"/>
    <property type="match status" value="1"/>
</dbReference>
<gene>
    <name evidence="8" type="ORF">AU468_01050</name>
</gene>
<dbReference type="AlphaFoldDB" id="A0A2S4K148"/>
<evidence type="ECO:0000256" key="4">
    <source>
        <dbReference type="ARBA" id="ARBA00022989"/>
    </source>
</evidence>
<accession>A0A2S4K148</accession>
<evidence type="ECO:0000256" key="5">
    <source>
        <dbReference type="ARBA" id="ARBA00023136"/>
    </source>
</evidence>
<keyword evidence="3 6" id="KW-0812">Transmembrane</keyword>
<dbReference type="RefSeq" id="WP_103679123.1">
    <property type="nucleotide sequence ID" value="NZ_LPWH01000002.1"/>
</dbReference>
<feature type="transmembrane region" description="Helical" evidence="6">
    <location>
        <begin position="151"/>
        <end position="167"/>
    </location>
</feature>
<dbReference type="PANTHER" id="PTHR42920:SF5">
    <property type="entry name" value="EAMA DOMAIN-CONTAINING PROTEIN"/>
    <property type="match status" value="1"/>
</dbReference>
<feature type="transmembrane region" description="Helical" evidence="6">
    <location>
        <begin position="174"/>
        <end position="197"/>
    </location>
</feature>
<dbReference type="EMBL" id="LPWH01000002">
    <property type="protein sequence ID" value="POR05493.1"/>
    <property type="molecule type" value="Genomic_DNA"/>
</dbReference>
<feature type="transmembrane region" description="Helical" evidence="6">
    <location>
        <begin position="95"/>
        <end position="115"/>
    </location>
</feature>
<evidence type="ECO:0000259" key="7">
    <source>
        <dbReference type="Pfam" id="PF00892"/>
    </source>
</evidence>
<dbReference type="OrthoDB" id="9804865at2"/>
<dbReference type="InterPro" id="IPR051258">
    <property type="entry name" value="Diverse_Substrate_Transporter"/>
</dbReference>
<evidence type="ECO:0000256" key="3">
    <source>
        <dbReference type="ARBA" id="ARBA00022692"/>
    </source>
</evidence>
<dbReference type="InterPro" id="IPR000620">
    <property type="entry name" value="EamA_dom"/>
</dbReference>
<reference evidence="9" key="1">
    <citation type="submission" date="2015-12" db="EMBL/GenBank/DDBJ databases">
        <authorList>
            <person name="Lodha T.D."/>
            <person name="Chintalapati S."/>
            <person name="Chintalapati V.R."/>
            <person name="Sravanthi T."/>
        </authorList>
    </citation>
    <scope>NUCLEOTIDE SEQUENCE [LARGE SCALE GENOMIC DNA]</scope>
    <source>
        <strain evidence="9">JC133</strain>
    </source>
</reference>
<evidence type="ECO:0000313" key="9">
    <source>
        <dbReference type="Proteomes" id="UP000237350"/>
    </source>
</evidence>
<keyword evidence="2" id="KW-1003">Cell membrane</keyword>